<dbReference type="PROSITE" id="PS51375">
    <property type="entry name" value="PPR"/>
    <property type="match status" value="6"/>
</dbReference>
<feature type="repeat" description="PPR" evidence="3">
    <location>
        <begin position="225"/>
        <end position="259"/>
    </location>
</feature>
<dbReference type="Pfam" id="PF13041">
    <property type="entry name" value="PPR_2"/>
    <property type="match status" value="2"/>
</dbReference>
<proteinExistence type="inferred from homology"/>
<evidence type="ECO:0008006" key="6">
    <source>
        <dbReference type="Google" id="ProtNLM"/>
    </source>
</evidence>
<keyword evidence="5" id="KW-1185">Reference proteome</keyword>
<reference evidence="4" key="1">
    <citation type="submission" date="2023-10" db="EMBL/GenBank/DDBJ databases">
        <authorList>
            <person name="Domelevo Entfellner J.-B."/>
        </authorList>
    </citation>
    <scope>NUCLEOTIDE SEQUENCE</scope>
</reference>
<accession>A0AA86V875</accession>
<sequence>MRGGAAAFDLAIGLSKAVISASNKKGRQCLWGSQVEETLHRLGWRQCLTPSLVANVIDPFLLAHHSLALGFFNWASQQPGFAHTPFTFHSLLKSLSHTNHFTAIHSLLKQAKALNFPIHPSLWSSIIASHVAHNRARQAFSLFGSFAPLCAEIGGPTCNSLLAALASDGCLESACQVFDEMNKRGVGFSTLGFGVFVWRVCREGDLERVVSLMGEVRECGSEINGSVVAVLIVHGLCRASKVSEASWMLDELRSRGWKPDFMAYWVVAAVFRSMGNVADEVKVLKMKRKLGVAPRSSDYRDLILGLLSERRICEGKEVGEVIVGGNFPVEDDVLNALIGSVSSVDPGAAIMFFNFMVEKQRFPTILTISDLSRNLCRHGKVDELLEVFHVLDSQNYFKDVEGFNVMVSFLCKAGKVREGYTVLQEMKKKGFRPNVSSYNYIMEACCKEDLLRPARKLWDEMFSSGCCGNLKTYNILIQKFSEVGQAEEAQMLFYHMLDKGVEPDVRSYSFLLEGLCQEDKLEAAFELYNKSVKQDIIHAVDILKSFILSLCRKGHFMAASKLLCSLNHDIGCAESHVILLKSLSDAQEILIAIEHLKWVQEKSPSILQDICTGLLDSLSSATRPEPMLQFLQRIQNVFDFPYFEGSRRQMYIDIFLEFKLIIARIKPSKHSSNVPFQLAAHMVVLG</sequence>
<dbReference type="InterPro" id="IPR011990">
    <property type="entry name" value="TPR-like_helical_dom_sf"/>
</dbReference>
<evidence type="ECO:0000256" key="1">
    <source>
        <dbReference type="ARBA" id="ARBA00007626"/>
    </source>
</evidence>
<feature type="repeat" description="PPR" evidence="3">
    <location>
        <begin position="504"/>
        <end position="538"/>
    </location>
</feature>
<feature type="repeat" description="PPR" evidence="3">
    <location>
        <begin position="154"/>
        <end position="188"/>
    </location>
</feature>
<evidence type="ECO:0000256" key="3">
    <source>
        <dbReference type="PROSITE-ProRule" id="PRU00708"/>
    </source>
</evidence>
<protein>
    <recommendedName>
        <fullName evidence="6">Pentatricopeptide repeat-containing protein</fullName>
    </recommendedName>
</protein>
<evidence type="ECO:0000313" key="5">
    <source>
        <dbReference type="Proteomes" id="UP001189624"/>
    </source>
</evidence>
<dbReference type="InterPro" id="IPR002885">
    <property type="entry name" value="PPR_rpt"/>
</dbReference>
<name>A0AA86V875_9FABA</name>
<comment type="similarity">
    <text evidence="1">Belongs to the PPR family. P subfamily.</text>
</comment>
<dbReference type="Gramene" id="rna-AYBTSS11_LOCUS304">
    <property type="protein sequence ID" value="CAJ1788705.1"/>
    <property type="gene ID" value="gene-AYBTSS11_LOCUS304"/>
</dbReference>
<dbReference type="Pfam" id="PF01535">
    <property type="entry name" value="PPR"/>
    <property type="match status" value="2"/>
</dbReference>
<dbReference type="PANTHER" id="PTHR47941">
    <property type="entry name" value="PENTATRICOPEPTIDE REPEAT-CONTAINING PROTEIN 3, MITOCHONDRIAL"/>
    <property type="match status" value="1"/>
</dbReference>
<dbReference type="Gene3D" id="1.25.40.10">
    <property type="entry name" value="Tetratricopeptide repeat domain"/>
    <property type="match status" value="4"/>
</dbReference>
<dbReference type="Proteomes" id="UP001189624">
    <property type="component" value="Chromosome 1"/>
</dbReference>
<feature type="repeat" description="PPR" evidence="3">
    <location>
        <begin position="399"/>
        <end position="433"/>
    </location>
</feature>
<evidence type="ECO:0000313" key="4">
    <source>
        <dbReference type="EMBL" id="CAJ1788705.1"/>
    </source>
</evidence>
<organism evidence="4 5">
    <name type="scientific">Sphenostylis stenocarpa</name>
    <dbReference type="NCBI Taxonomy" id="92480"/>
    <lineage>
        <taxon>Eukaryota</taxon>
        <taxon>Viridiplantae</taxon>
        <taxon>Streptophyta</taxon>
        <taxon>Embryophyta</taxon>
        <taxon>Tracheophyta</taxon>
        <taxon>Spermatophyta</taxon>
        <taxon>Magnoliopsida</taxon>
        <taxon>eudicotyledons</taxon>
        <taxon>Gunneridae</taxon>
        <taxon>Pentapetalae</taxon>
        <taxon>rosids</taxon>
        <taxon>fabids</taxon>
        <taxon>Fabales</taxon>
        <taxon>Fabaceae</taxon>
        <taxon>Papilionoideae</taxon>
        <taxon>50 kb inversion clade</taxon>
        <taxon>NPAAA clade</taxon>
        <taxon>indigoferoid/millettioid clade</taxon>
        <taxon>Phaseoleae</taxon>
        <taxon>Sphenostylis</taxon>
    </lineage>
</organism>
<feature type="repeat" description="PPR" evidence="3">
    <location>
        <begin position="469"/>
        <end position="503"/>
    </location>
</feature>
<dbReference type="NCBIfam" id="TIGR00756">
    <property type="entry name" value="PPR"/>
    <property type="match status" value="4"/>
</dbReference>
<dbReference type="EMBL" id="OY731398">
    <property type="protein sequence ID" value="CAJ1788705.1"/>
    <property type="molecule type" value="Genomic_DNA"/>
</dbReference>
<gene>
    <name evidence="4" type="ORF">AYBTSS11_LOCUS304</name>
</gene>
<evidence type="ECO:0000256" key="2">
    <source>
        <dbReference type="ARBA" id="ARBA00022737"/>
    </source>
</evidence>
<feature type="repeat" description="PPR" evidence="3">
    <location>
        <begin position="434"/>
        <end position="468"/>
    </location>
</feature>
<keyword evidence="2" id="KW-0677">Repeat</keyword>
<dbReference type="AlphaFoldDB" id="A0AA86V875"/>